<keyword evidence="2" id="KW-0479">Metal-binding</keyword>
<evidence type="ECO:0000259" key="4">
    <source>
        <dbReference type="Pfam" id="PF02784"/>
    </source>
</evidence>
<keyword evidence="3" id="KW-0663">Pyridoxal phosphate</keyword>
<accession>A0ABP9EFI8</accession>
<dbReference type="InterPro" id="IPR022644">
    <property type="entry name" value="De-COase2_N"/>
</dbReference>
<dbReference type="EMBL" id="BAABHQ010000007">
    <property type="protein sequence ID" value="GAA4877833.1"/>
    <property type="molecule type" value="Genomic_DNA"/>
</dbReference>
<dbReference type="InterPro" id="IPR002433">
    <property type="entry name" value="Orn_de-COase"/>
</dbReference>
<dbReference type="PANTHER" id="PTHR43727:SF2">
    <property type="entry name" value="GROUP IV DECARBOXYLASE"/>
    <property type="match status" value="1"/>
</dbReference>
<evidence type="ECO:0000256" key="1">
    <source>
        <dbReference type="ARBA" id="ARBA00001933"/>
    </source>
</evidence>
<evidence type="ECO:0000313" key="7">
    <source>
        <dbReference type="Proteomes" id="UP001500457"/>
    </source>
</evidence>
<dbReference type="Proteomes" id="UP001500457">
    <property type="component" value="Unassembled WGS sequence"/>
</dbReference>
<comment type="cofactor">
    <cofactor evidence="1">
        <name>pyridoxal 5'-phosphate</name>
        <dbReference type="ChEBI" id="CHEBI:597326"/>
    </cofactor>
</comment>
<feature type="domain" description="Orn/DAP/Arg decarboxylase 2 N-terminal" evidence="4">
    <location>
        <begin position="279"/>
        <end position="526"/>
    </location>
</feature>
<feature type="domain" description="HpcH/HpaI aldolase/citrate lyase" evidence="5">
    <location>
        <begin position="14"/>
        <end position="207"/>
    </location>
</feature>
<keyword evidence="7" id="KW-1185">Reference proteome</keyword>
<dbReference type="InterPro" id="IPR005000">
    <property type="entry name" value="Aldolase/citrate-lyase_domain"/>
</dbReference>
<dbReference type="CDD" id="cd06843">
    <property type="entry name" value="PLPDE_III_PvsE_like"/>
    <property type="match status" value="1"/>
</dbReference>
<dbReference type="InterPro" id="IPR029066">
    <property type="entry name" value="PLP-binding_barrel"/>
</dbReference>
<dbReference type="SUPFAM" id="SSF50621">
    <property type="entry name" value="Alanine racemase C-terminal domain-like"/>
    <property type="match status" value="1"/>
</dbReference>
<dbReference type="InterPro" id="IPR015813">
    <property type="entry name" value="Pyrv/PenolPyrv_kinase-like_dom"/>
</dbReference>
<evidence type="ECO:0008006" key="8">
    <source>
        <dbReference type="Google" id="ProtNLM"/>
    </source>
</evidence>
<protein>
    <recommendedName>
        <fullName evidence="8">Diaminopimelate decarboxylase</fullName>
    </recommendedName>
</protein>
<dbReference type="Pfam" id="PF02784">
    <property type="entry name" value="Orn_Arg_deC_N"/>
    <property type="match status" value="1"/>
</dbReference>
<dbReference type="InterPro" id="IPR000183">
    <property type="entry name" value="Orn/DAP/Arg_de-COase"/>
</dbReference>
<dbReference type="Gene3D" id="2.40.37.10">
    <property type="entry name" value="Lyase, Ornithine Decarboxylase, Chain A, domain 1"/>
    <property type="match status" value="1"/>
</dbReference>
<evidence type="ECO:0000256" key="3">
    <source>
        <dbReference type="ARBA" id="ARBA00022898"/>
    </source>
</evidence>
<dbReference type="PANTHER" id="PTHR43727">
    <property type="entry name" value="DIAMINOPIMELATE DECARBOXYLASE"/>
    <property type="match status" value="1"/>
</dbReference>
<evidence type="ECO:0000313" key="6">
    <source>
        <dbReference type="EMBL" id="GAA4877833.1"/>
    </source>
</evidence>
<dbReference type="InterPro" id="IPR009006">
    <property type="entry name" value="Ala_racemase/Decarboxylase_C"/>
</dbReference>
<proteinExistence type="predicted"/>
<gene>
    <name evidence="6" type="ORF">GCM10023203_30370</name>
</gene>
<evidence type="ECO:0000259" key="5">
    <source>
        <dbReference type="Pfam" id="PF03328"/>
    </source>
</evidence>
<comment type="caution">
    <text evidence="6">The sequence shown here is derived from an EMBL/GenBank/DDBJ whole genome shotgun (WGS) entry which is preliminary data.</text>
</comment>
<evidence type="ECO:0000256" key="2">
    <source>
        <dbReference type="ARBA" id="ARBA00022723"/>
    </source>
</evidence>
<dbReference type="InterPro" id="IPR040442">
    <property type="entry name" value="Pyrv_kinase-like_dom_sf"/>
</dbReference>
<dbReference type="Pfam" id="PF03328">
    <property type="entry name" value="HpcH_HpaI"/>
    <property type="match status" value="1"/>
</dbReference>
<dbReference type="Gene3D" id="3.20.20.10">
    <property type="entry name" value="Alanine racemase"/>
    <property type="match status" value="1"/>
</dbReference>
<dbReference type="PRINTS" id="PR01182">
    <property type="entry name" value="ORNDCRBXLASE"/>
</dbReference>
<sequence>MLTRGRAHWLHVDGLFVATPSPALVEMVGAAGYDVAILDAEHALVSPDTLQEMIRAAEVAGIAPWVRVPEHDPGFVLRVLDAGATGVVIPHVRCRADVEEVVRAARYAPAGMRSLNSGRMVGYGRVDLATHVATANARVTVVAMIEDAEALDVIDEIVATPGLDVVLEGAADLSQSLGVPWRTRHPRVRRAVEQVHAACERHGVRFCAIPRVPADVHRWRARGVRDLVHGEERSLAVRAFRSHLSGNHGHDRDFRSHDDVIAAAVAAPGPVCLYSYDLRALQEHVRTVVDALPPRCRMFYAVKANADERVVAALDGIVAGFEVASGGELRVVGDAAPDAAVLLGGPVPTDDELAAAVAAGVTRVHVESLLGLHRLSDAARARHTTVDVLLRVNLAGPFPAAQIAMAGRPTQFGIDETDLPAAVAAATTLPGIRLAGFHLHSLSNNLDPATHLAMLGHYRDVVLGWEERFGVRAEVVNVGGGIGVDYAALDTPFDWPAFCRGLEELLTTFPAHWREVDFECGRFLVARCGVYAAEVLDVKHTHGHAYALLRGGTHHFRLPASWQHSHPFHVVPVDTWPAGRPRPEVTGEEVTICGELCTPKDTLARAPVDRLRAGDVVVFDAAGAYGWDISHHEFLRHPHPQRVFLGP</sequence>
<dbReference type="SUPFAM" id="SSF51419">
    <property type="entry name" value="PLP-binding barrel"/>
    <property type="match status" value="1"/>
</dbReference>
<organism evidence="6 7">
    <name type="scientific">Actinomycetospora straminea</name>
    <dbReference type="NCBI Taxonomy" id="663607"/>
    <lineage>
        <taxon>Bacteria</taxon>
        <taxon>Bacillati</taxon>
        <taxon>Actinomycetota</taxon>
        <taxon>Actinomycetes</taxon>
        <taxon>Pseudonocardiales</taxon>
        <taxon>Pseudonocardiaceae</taxon>
        <taxon>Actinomycetospora</taxon>
    </lineage>
</organism>
<dbReference type="SUPFAM" id="SSF51621">
    <property type="entry name" value="Phosphoenolpyruvate/pyruvate domain"/>
    <property type="match status" value="1"/>
</dbReference>
<dbReference type="PRINTS" id="PR01179">
    <property type="entry name" value="ODADCRBXLASE"/>
</dbReference>
<reference evidence="7" key="1">
    <citation type="journal article" date="2019" name="Int. J. Syst. Evol. Microbiol.">
        <title>The Global Catalogue of Microorganisms (GCM) 10K type strain sequencing project: providing services to taxonomists for standard genome sequencing and annotation.</title>
        <authorList>
            <consortium name="The Broad Institute Genomics Platform"/>
            <consortium name="The Broad Institute Genome Sequencing Center for Infectious Disease"/>
            <person name="Wu L."/>
            <person name="Ma J."/>
        </authorList>
    </citation>
    <scope>NUCLEOTIDE SEQUENCE [LARGE SCALE GENOMIC DNA]</scope>
    <source>
        <strain evidence="7">JCM 17983</strain>
    </source>
</reference>
<name>A0ABP9EFI8_9PSEU</name>
<dbReference type="Gene3D" id="3.20.20.60">
    <property type="entry name" value="Phosphoenolpyruvate-binding domains"/>
    <property type="match status" value="1"/>
</dbReference>